<keyword evidence="2" id="KW-1185">Reference proteome</keyword>
<dbReference type="Proteomes" id="UP000184330">
    <property type="component" value="Unassembled WGS sequence"/>
</dbReference>
<reference evidence="1 2" key="1">
    <citation type="submission" date="2016-03" db="EMBL/GenBank/DDBJ databases">
        <authorList>
            <person name="Ploux O."/>
        </authorList>
    </citation>
    <scope>NUCLEOTIDE SEQUENCE [LARGE SCALE GENOMIC DNA]</scope>
    <source>
        <strain evidence="1 2">UAMH 11012</strain>
    </source>
</reference>
<sequence length="654" mass="74505">MASQAQAQELTALAQIYSHPLHGRNPYLESPALAMNHTVLENIVPLKSGLTPLYPEDFQTDAEKARFKILSQYQRSRFNAFTTAELHKSGALAPLKTDGQYAFLTEVPIHPLLQQARWLEPLPLHLASVSNHVVWDVMVPSLKLASKLLTQPESSLWYASFGLISIVANDTRWHALLFGDYEQKMEDLNQDINFCIINGMVMNPPNVLGGYNASAQTIPQSAQEKVTVEVTRELIEPLLNDEITTAERLLCIFVLATTIVHELAHTVWIMIQDDHASESEPYFEDEVVCELYNWPSAQTDADGYDSPLLKTKPKNWDIINWIPVNLDYFFDVNCTEFWNTYVRKNDPSSIYFGSKYWGIRCDGIDHSTSVVYAKQMVREKDDIIIDVSKMTEEEIGRARRENARRLRGREIIKQVSALKAEVDKVGASVTNPSDYNPRSGFSSDGNKLLPTPPCPRFNEIRQYLFNTRVTLAWDTLHFRIPDYVLYAYIKREGGLQITFEEWRDFLITCNNNKMLFNFEYMGSAPTPLLGVVSRNDRGWRITALPVKVYPKPSPLKQVTCIRAIQLLKQDEVSGGFTDQKLFRDFDKDLLRRKANELLAKNPFPDSYGNQIIGNLSVDDFDQCIALPKPVGRIDFIFGPPGIIRKHKNTKLFGS</sequence>
<name>A0A1L7X5Y5_9HELO</name>
<dbReference type="AlphaFoldDB" id="A0A1L7X5Y5"/>
<accession>A0A1L7X5Y5</accession>
<dbReference type="EMBL" id="FJOG01000016">
    <property type="protein sequence ID" value="CZR60436.1"/>
    <property type="molecule type" value="Genomic_DNA"/>
</dbReference>
<evidence type="ECO:0000313" key="1">
    <source>
        <dbReference type="EMBL" id="CZR60436.1"/>
    </source>
</evidence>
<dbReference type="STRING" id="576137.A0A1L7X5Y5"/>
<organism evidence="1 2">
    <name type="scientific">Phialocephala subalpina</name>
    <dbReference type="NCBI Taxonomy" id="576137"/>
    <lineage>
        <taxon>Eukaryota</taxon>
        <taxon>Fungi</taxon>
        <taxon>Dikarya</taxon>
        <taxon>Ascomycota</taxon>
        <taxon>Pezizomycotina</taxon>
        <taxon>Leotiomycetes</taxon>
        <taxon>Helotiales</taxon>
        <taxon>Mollisiaceae</taxon>
        <taxon>Phialocephala</taxon>
        <taxon>Phialocephala fortinii species complex</taxon>
    </lineage>
</organism>
<dbReference type="OrthoDB" id="10254945at2759"/>
<protein>
    <submittedName>
        <fullName evidence="1">Uncharacterized protein</fullName>
    </submittedName>
</protein>
<gene>
    <name evidence="1" type="ORF">PAC_10332</name>
</gene>
<proteinExistence type="predicted"/>
<evidence type="ECO:0000313" key="2">
    <source>
        <dbReference type="Proteomes" id="UP000184330"/>
    </source>
</evidence>